<dbReference type="InterPro" id="IPR000014">
    <property type="entry name" value="PAS"/>
</dbReference>
<keyword evidence="4 6" id="KW-1133">Transmembrane helix</keyword>
<evidence type="ECO:0000256" key="4">
    <source>
        <dbReference type="ARBA" id="ARBA00022989"/>
    </source>
</evidence>
<sequence>MIRNHLKIAWRSLLADRKFSLINIVGLAIGLSISLLLFLFVIHERSFNQMYANKDHIYRMLLHTQGDHGEEIWCNAPAALAPALSQDIPGITSSVRMLKHDFGDRAFVNVNLNNKQLIEPLLYWCDDTFFTIFDSEFIQGEPQKALTRPNTVVLTETTARRYFGDRDPMGQMITVDYNIELEVTGIIKDLPDNSTIDANVIASFKTLNYYRNPSWGNASFETYCLVSDTFIPETAEKEIQQMLDRYVKKEEQWYHFSLQPLEKVHLYSVGYTNLYSSRKGSIREVRIFSFLALLILLIACINYMNLATARSQKRIKDVGISKTLGASTRSLISRFYTETALITGIAIILGVLLAFAAVPLFNSITEKQLDINLVFSLKFITAILVVWILTSFIAGSYPALYLSRVSPKEVMSTSARQGNMAGMVRKGLVVLQFSASVVLIIGVTVIYQQIQFILQKDLGYDPENVVAISAAVAVKNNSTEALLDEFRKAPSVLQVSMVQGFPGMEVSSRSLYVSENDPHGISLQSNRADHTVTEVLGLRLLAGRPLPRFKQERDTTVDVILNKKAVDYLGYTPEEAIGKRVHAGLGNNSYIRGVVNDFNFSSLHSPIGAYSFHNGSMEPKRRLLVRFNSDNLPATLRDFETRFKKIVPDSAFDYTFLDKNTEQLYAAEKRTARVGLVFSVLAIFVACLGLFGLAAFTAEQRNKEIGIRKVLGASVFRITRLLSKDFLKLVCLALIIAFPLAYWLMDKWLREFAYRIEISWVTFLITGISALLIALITISFQSVKAAMLNPVKTLKAE</sequence>
<evidence type="ECO:0000256" key="2">
    <source>
        <dbReference type="ARBA" id="ARBA00022475"/>
    </source>
</evidence>
<evidence type="ECO:0000256" key="1">
    <source>
        <dbReference type="ARBA" id="ARBA00004651"/>
    </source>
</evidence>
<protein>
    <submittedName>
        <fullName evidence="8">ABC transporter permease</fullName>
    </submittedName>
</protein>
<feature type="transmembrane region" description="Helical" evidence="6">
    <location>
        <begin position="21"/>
        <end position="42"/>
    </location>
</feature>
<reference evidence="8 9" key="1">
    <citation type="submission" date="2020-09" db="EMBL/GenBank/DDBJ databases">
        <title>Sinomicrobium weinanense sp. nov., a halophilic bacteria isolated from saline-alkali soil.</title>
        <authorList>
            <person name="Wu P."/>
            <person name="Ren H."/>
            <person name="Mei Y."/>
            <person name="Liang Y."/>
            <person name="Chen Z."/>
        </authorList>
    </citation>
    <scope>NUCLEOTIDE SEQUENCE [LARGE SCALE GENOMIC DNA]</scope>
    <source>
        <strain evidence="8 9">FJxs</strain>
    </source>
</reference>
<proteinExistence type="predicted"/>
<dbReference type="RefSeq" id="WP_187963910.1">
    <property type="nucleotide sequence ID" value="NZ_JACVDC010000003.1"/>
</dbReference>
<feature type="transmembrane region" description="Helical" evidence="6">
    <location>
        <begin position="676"/>
        <end position="698"/>
    </location>
</feature>
<dbReference type="AlphaFoldDB" id="A0A926JPB3"/>
<evidence type="ECO:0000259" key="7">
    <source>
        <dbReference type="PROSITE" id="PS50112"/>
    </source>
</evidence>
<gene>
    <name evidence="8" type="ORF">IBL28_02130</name>
</gene>
<evidence type="ECO:0000256" key="3">
    <source>
        <dbReference type="ARBA" id="ARBA00022692"/>
    </source>
</evidence>
<accession>A0A926JPB3</accession>
<name>A0A926JPB3_9FLAO</name>
<dbReference type="PANTHER" id="PTHR30572">
    <property type="entry name" value="MEMBRANE COMPONENT OF TRANSPORTER-RELATED"/>
    <property type="match status" value="1"/>
</dbReference>
<keyword evidence="5 6" id="KW-0472">Membrane</keyword>
<evidence type="ECO:0000313" key="9">
    <source>
        <dbReference type="Proteomes" id="UP000653730"/>
    </source>
</evidence>
<feature type="transmembrane region" description="Helical" evidence="6">
    <location>
        <begin position="339"/>
        <end position="359"/>
    </location>
</feature>
<comment type="subcellular location">
    <subcellularLocation>
        <location evidence="1">Cell membrane</location>
        <topology evidence="1">Multi-pass membrane protein</topology>
    </subcellularLocation>
</comment>
<dbReference type="InterPro" id="IPR003838">
    <property type="entry name" value="ABC3_permease_C"/>
</dbReference>
<dbReference type="InterPro" id="IPR025857">
    <property type="entry name" value="MacB_PCD"/>
</dbReference>
<dbReference type="GO" id="GO:0022857">
    <property type="term" value="F:transmembrane transporter activity"/>
    <property type="evidence" value="ECO:0007669"/>
    <property type="project" value="TreeGrafter"/>
</dbReference>
<dbReference type="PANTHER" id="PTHR30572:SF18">
    <property type="entry name" value="ABC-TYPE MACROLIDE FAMILY EXPORT SYSTEM PERMEASE COMPONENT 2"/>
    <property type="match status" value="1"/>
</dbReference>
<comment type="caution">
    <text evidence="8">The sequence shown here is derived from an EMBL/GenBank/DDBJ whole genome shotgun (WGS) entry which is preliminary data.</text>
</comment>
<dbReference type="Pfam" id="PF12704">
    <property type="entry name" value="MacB_PCD"/>
    <property type="match status" value="1"/>
</dbReference>
<dbReference type="GO" id="GO:0005886">
    <property type="term" value="C:plasma membrane"/>
    <property type="evidence" value="ECO:0007669"/>
    <property type="project" value="UniProtKB-SubCell"/>
</dbReference>
<feature type="transmembrane region" description="Helical" evidence="6">
    <location>
        <begin position="287"/>
        <end position="306"/>
    </location>
</feature>
<feature type="domain" description="PAS" evidence="7">
    <location>
        <begin position="562"/>
        <end position="579"/>
    </location>
</feature>
<evidence type="ECO:0000313" key="8">
    <source>
        <dbReference type="EMBL" id="MBC9794751.1"/>
    </source>
</evidence>
<evidence type="ECO:0000256" key="6">
    <source>
        <dbReference type="SAM" id="Phobius"/>
    </source>
</evidence>
<feature type="transmembrane region" description="Helical" evidence="6">
    <location>
        <begin position="757"/>
        <end position="778"/>
    </location>
</feature>
<organism evidence="8 9">
    <name type="scientific">Sinomicrobium weinanense</name>
    <dbReference type="NCBI Taxonomy" id="2842200"/>
    <lineage>
        <taxon>Bacteria</taxon>
        <taxon>Pseudomonadati</taxon>
        <taxon>Bacteroidota</taxon>
        <taxon>Flavobacteriia</taxon>
        <taxon>Flavobacteriales</taxon>
        <taxon>Flavobacteriaceae</taxon>
        <taxon>Sinomicrobium</taxon>
    </lineage>
</organism>
<feature type="transmembrane region" description="Helical" evidence="6">
    <location>
        <begin position="423"/>
        <end position="447"/>
    </location>
</feature>
<dbReference type="PROSITE" id="PS50112">
    <property type="entry name" value="PAS"/>
    <property type="match status" value="1"/>
</dbReference>
<evidence type="ECO:0000256" key="5">
    <source>
        <dbReference type="ARBA" id="ARBA00023136"/>
    </source>
</evidence>
<dbReference type="Proteomes" id="UP000653730">
    <property type="component" value="Unassembled WGS sequence"/>
</dbReference>
<dbReference type="EMBL" id="JACVDC010000003">
    <property type="protein sequence ID" value="MBC9794751.1"/>
    <property type="molecule type" value="Genomic_DNA"/>
</dbReference>
<feature type="transmembrane region" description="Helical" evidence="6">
    <location>
        <begin position="379"/>
        <end position="402"/>
    </location>
</feature>
<keyword evidence="3 6" id="KW-0812">Transmembrane</keyword>
<keyword evidence="9" id="KW-1185">Reference proteome</keyword>
<feature type="transmembrane region" description="Helical" evidence="6">
    <location>
        <begin position="726"/>
        <end position="745"/>
    </location>
</feature>
<keyword evidence="2" id="KW-1003">Cell membrane</keyword>
<dbReference type="Pfam" id="PF02687">
    <property type="entry name" value="FtsX"/>
    <property type="match status" value="2"/>
</dbReference>
<dbReference type="InterPro" id="IPR050250">
    <property type="entry name" value="Macrolide_Exporter_MacB"/>
</dbReference>